<dbReference type="EMBL" id="JABSTU010000007">
    <property type="protein sequence ID" value="KAH8026666.1"/>
    <property type="molecule type" value="Genomic_DNA"/>
</dbReference>
<sequence>MVLTLITDKAFPTRTGTPTQRDTTQDLCFLKNIADARWSNVAVDLGSDHFIMAVHFPTVSRKNKSYTWVDWDLLRKTRTERPPSNTPTSLETWTAELKADVNKATKTISTDLPT</sequence>
<evidence type="ECO:0000313" key="2">
    <source>
        <dbReference type="Proteomes" id="UP000821866"/>
    </source>
</evidence>
<dbReference type="Proteomes" id="UP000821866">
    <property type="component" value="Unassembled WGS sequence"/>
</dbReference>
<reference evidence="1" key="2">
    <citation type="submission" date="2021-09" db="EMBL/GenBank/DDBJ databases">
        <authorList>
            <person name="Jia N."/>
            <person name="Wang J."/>
            <person name="Shi W."/>
            <person name="Du L."/>
            <person name="Sun Y."/>
            <person name="Zhan W."/>
            <person name="Jiang J."/>
            <person name="Wang Q."/>
            <person name="Zhang B."/>
            <person name="Ji P."/>
            <person name="Sakyi L.B."/>
            <person name="Cui X."/>
            <person name="Yuan T."/>
            <person name="Jiang B."/>
            <person name="Yang W."/>
            <person name="Lam T.T.-Y."/>
            <person name="Chang Q."/>
            <person name="Ding S."/>
            <person name="Wang X."/>
            <person name="Zhu J."/>
            <person name="Ruan X."/>
            <person name="Zhao L."/>
            <person name="Wei J."/>
            <person name="Que T."/>
            <person name="Du C."/>
            <person name="Cheng J."/>
            <person name="Dai P."/>
            <person name="Han X."/>
            <person name="Huang E."/>
            <person name="Gao Y."/>
            <person name="Liu J."/>
            <person name="Shao H."/>
            <person name="Ye R."/>
            <person name="Li L."/>
            <person name="Wei W."/>
            <person name="Wang X."/>
            <person name="Wang C."/>
            <person name="Huo Q."/>
            <person name="Li W."/>
            <person name="Guo W."/>
            <person name="Chen H."/>
            <person name="Chen S."/>
            <person name="Zhou L."/>
            <person name="Zhou L."/>
            <person name="Ni X."/>
            <person name="Tian J."/>
            <person name="Zhou Y."/>
            <person name="Sheng Y."/>
            <person name="Liu T."/>
            <person name="Pan Y."/>
            <person name="Xia L."/>
            <person name="Li J."/>
            <person name="Zhao F."/>
            <person name="Cao W."/>
        </authorList>
    </citation>
    <scope>NUCLEOTIDE SEQUENCE</scope>
    <source>
        <strain evidence="1">Rmic-2018</strain>
        <tissue evidence="1">Larvae</tissue>
    </source>
</reference>
<keyword evidence="2" id="KW-1185">Reference proteome</keyword>
<proteinExistence type="predicted"/>
<dbReference type="AlphaFoldDB" id="A0A9J6DXQ0"/>
<evidence type="ECO:0000313" key="1">
    <source>
        <dbReference type="EMBL" id="KAH8026666.1"/>
    </source>
</evidence>
<comment type="caution">
    <text evidence="1">The sequence shown here is derived from an EMBL/GenBank/DDBJ whole genome shotgun (WGS) entry which is preliminary data.</text>
</comment>
<name>A0A9J6DXQ0_RHIMP</name>
<gene>
    <name evidence="1" type="ORF">HPB51_023684</name>
</gene>
<organism evidence="1 2">
    <name type="scientific">Rhipicephalus microplus</name>
    <name type="common">Cattle tick</name>
    <name type="synonym">Boophilus microplus</name>
    <dbReference type="NCBI Taxonomy" id="6941"/>
    <lineage>
        <taxon>Eukaryota</taxon>
        <taxon>Metazoa</taxon>
        <taxon>Ecdysozoa</taxon>
        <taxon>Arthropoda</taxon>
        <taxon>Chelicerata</taxon>
        <taxon>Arachnida</taxon>
        <taxon>Acari</taxon>
        <taxon>Parasitiformes</taxon>
        <taxon>Ixodida</taxon>
        <taxon>Ixodoidea</taxon>
        <taxon>Ixodidae</taxon>
        <taxon>Rhipicephalinae</taxon>
        <taxon>Rhipicephalus</taxon>
        <taxon>Boophilus</taxon>
    </lineage>
</organism>
<evidence type="ECO:0008006" key="3">
    <source>
        <dbReference type="Google" id="ProtNLM"/>
    </source>
</evidence>
<protein>
    <recommendedName>
        <fullName evidence="3">Tick transposon</fullName>
    </recommendedName>
</protein>
<accession>A0A9J6DXQ0</accession>
<reference evidence="1" key="1">
    <citation type="journal article" date="2020" name="Cell">
        <title>Large-Scale Comparative Analyses of Tick Genomes Elucidate Their Genetic Diversity and Vector Capacities.</title>
        <authorList>
            <consortium name="Tick Genome and Microbiome Consortium (TIGMIC)"/>
            <person name="Jia N."/>
            <person name="Wang J."/>
            <person name="Shi W."/>
            <person name="Du L."/>
            <person name="Sun Y."/>
            <person name="Zhan W."/>
            <person name="Jiang J.F."/>
            <person name="Wang Q."/>
            <person name="Zhang B."/>
            <person name="Ji P."/>
            <person name="Bell-Sakyi L."/>
            <person name="Cui X.M."/>
            <person name="Yuan T.T."/>
            <person name="Jiang B.G."/>
            <person name="Yang W.F."/>
            <person name="Lam T.T."/>
            <person name="Chang Q.C."/>
            <person name="Ding S.J."/>
            <person name="Wang X.J."/>
            <person name="Zhu J.G."/>
            <person name="Ruan X.D."/>
            <person name="Zhao L."/>
            <person name="Wei J.T."/>
            <person name="Ye R.Z."/>
            <person name="Que T.C."/>
            <person name="Du C.H."/>
            <person name="Zhou Y.H."/>
            <person name="Cheng J.X."/>
            <person name="Dai P.F."/>
            <person name="Guo W.B."/>
            <person name="Han X.H."/>
            <person name="Huang E.J."/>
            <person name="Li L.F."/>
            <person name="Wei W."/>
            <person name="Gao Y.C."/>
            <person name="Liu J.Z."/>
            <person name="Shao H.Z."/>
            <person name="Wang X."/>
            <person name="Wang C.C."/>
            <person name="Yang T.C."/>
            <person name="Huo Q.B."/>
            <person name="Li W."/>
            <person name="Chen H.Y."/>
            <person name="Chen S.E."/>
            <person name="Zhou L.G."/>
            <person name="Ni X.B."/>
            <person name="Tian J.H."/>
            <person name="Sheng Y."/>
            <person name="Liu T."/>
            <person name="Pan Y.S."/>
            <person name="Xia L.Y."/>
            <person name="Li J."/>
            <person name="Zhao F."/>
            <person name="Cao W.C."/>
        </authorList>
    </citation>
    <scope>NUCLEOTIDE SEQUENCE</scope>
    <source>
        <strain evidence="1">Rmic-2018</strain>
    </source>
</reference>